<evidence type="ECO:0008006" key="3">
    <source>
        <dbReference type="Google" id="ProtNLM"/>
    </source>
</evidence>
<dbReference type="Proteomes" id="UP000196573">
    <property type="component" value="Unassembled WGS sequence"/>
</dbReference>
<dbReference type="NCBIfam" id="NF043052">
    <property type="entry name" value="DodecBact"/>
    <property type="match status" value="1"/>
</dbReference>
<dbReference type="SUPFAM" id="SSF89807">
    <property type="entry name" value="Dodecin-like"/>
    <property type="match status" value="1"/>
</dbReference>
<gene>
    <name evidence="1" type="ORF">EHSB41UT_00070</name>
</gene>
<dbReference type="InterPro" id="IPR025543">
    <property type="entry name" value="Dodecin-like"/>
</dbReference>
<dbReference type="InterPro" id="IPR050049">
    <property type="entry name" value="Dodecin_bact"/>
</dbReference>
<sequence length="70" mass="7819">MMGAHVYKKVEVVGSSTVSSDDALKNAIEKAAQTIKNMDWYEVVEHRGHIMDGKIAHYQVTVKIGFRLEG</sequence>
<keyword evidence="2" id="KW-1185">Reference proteome</keyword>
<dbReference type="InterPro" id="IPR009923">
    <property type="entry name" value="Dodecin"/>
</dbReference>
<reference evidence="1 2" key="1">
    <citation type="submission" date="2017-03" db="EMBL/GenBank/DDBJ databases">
        <authorList>
            <person name="Afonso C.L."/>
            <person name="Miller P.J."/>
            <person name="Scott M.A."/>
            <person name="Spackman E."/>
            <person name="Goraichik I."/>
            <person name="Dimitrov K.M."/>
            <person name="Suarez D.L."/>
            <person name="Swayne D.E."/>
        </authorList>
    </citation>
    <scope>NUCLEOTIDE SEQUENCE [LARGE SCALE GENOMIC DNA]</scope>
    <source>
        <strain evidence="1">SB41UT1</strain>
    </source>
</reference>
<dbReference type="AlphaFoldDB" id="A0A1X7AEA7"/>
<dbReference type="EMBL" id="FWPT01000001">
    <property type="protein sequence ID" value="SMA31853.1"/>
    <property type="molecule type" value="Genomic_DNA"/>
</dbReference>
<dbReference type="InterPro" id="IPR036694">
    <property type="entry name" value="Dodecin-like_sf"/>
</dbReference>
<accession>A0A1X7AEA7</accession>
<name>A0A1X7AEA7_9GAMM</name>
<protein>
    <recommendedName>
        <fullName evidence="3">Dodecin</fullName>
    </recommendedName>
</protein>
<proteinExistence type="predicted"/>
<dbReference type="Gene3D" id="3.30.1660.10">
    <property type="entry name" value="Flavin-binding protein dodecin"/>
    <property type="match status" value="1"/>
</dbReference>
<dbReference type="RefSeq" id="WP_207626528.1">
    <property type="nucleotide sequence ID" value="NZ_CBCSCN010000012.1"/>
</dbReference>
<dbReference type="Pfam" id="PF07311">
    <property type="entry name" value="Dodecin"/>
    <property type="match status" value="1"/>
</dbReference>
<dbReference type="PANTHER" id="PTHR39324">
    <property type="entry name" value="CALCIUM DODECIN"/>
    <property type="match status" value="1"/>
</dbReference>
<evidence type="ECO:0000313" key="1">
    <source>
        <dbReference type="EMBL" id="SMA31853.1"/>
    </source>
</evidence>
<evidence type="ECO:0000313" key="2">
    <source>
        <dbReference type="Proteomes" id="UP000196573"/>
    </source>
</evidence>
<dbReference type="PANTHER" id="PTHR39324:SF1">
    <property type="entry name" value="CALCIUM DODECIN"/>
    <property type="match status" value="1"/>
</dbReference>
<organism evidence="1 2">
    <name type="scientific">Parendozoicomonas haliclonae</name>
    <dbReference type="NCBI Taxonomy" id="1960125"/>
    <lineage>
        <taxon>Bacteria</taxon>
        <taxon>Pseudomonadati</taxon>
        <taxon>Pseudomonadota</taxon>
        <taxon>Gammaproteobacteria</taxon>
        <taxon>Oceanospirillales</taxon>
        <taxon>Endozoicomonadaceae</taxon>
        <taxon>Parendozoicomonas</taxon>
    </lineage>
</organism>